<dbReference type="EMBL" id="JARQWQ010000013">
    <property type="protein sequence ID" value="KAK2567856.1"/>
    <property type="molecule type" value="Genomic_DNA"/>
</dbReference>
<dbReference type="InterPro" id="IPR048365">
    <property type="entry name" value="TNP-like_RNaseH_N"/>
</dbReference>
<feature type="domain" description="Transposable element P transposase-like RNase H" evidence="3">
    <location>
        <begin position="321"/>
        <end position="399"/>
    </location>
</feature>
<organism evidence="4 5">
    <name type="scientific">Acropora cervicornis</name>
    <name type="common">Staghorn coral</name>
    <dbReference type="NCBI Taxonomy" id="6130"/>
    <lineage>
        <taxon>Eukaryota</taxon>
        <taxon>Metazoa</taxon>
        <taxon>Cnidaria</taxon>
        <taxon>Anthozoa</taxon>
        <taxon>Hexacorallia</taxon>
        <taxon>Scleractinia</taxon>
        <taxon>Astrocoeniina</taxon>
        <taxon>Acroporidae</taxon>
        <taxon>Acropora</taxon>
    </lineage>
</organism>
<comment type="caution">
    <text evidence="4">The sequence shown here is derived from an EMBL/GenBank/DDBJ whole genome shotgun (WGS) entry which is preliminary data.</text>
</comment>
<evidence type="ECO:0000313" key="5">
    <source>
        <dbReference type="Proteomes" id="UP001249851"/>
    </source>
</evidence>
<protein>
    <recommendedName>
        <fullName evidence="3">Transposable element P transposase-like RNase H domain-containing protein</fullName>
    </recommendedName>
</protein>
<name>A0AAD9VB18_ACRCE</name>
<reference evidence="4" key="1">
    <citation type="journal article" date="2023" name="G3 (Bethesda)">
        <title>Whole genome assembly and annotation of the endangered Caribbean coral Acropora cervicornis.</title>
        <authorList>
            <person name="Selwyn J.D."/>
            <person name="Vollmer S.V."/>
        </authorList>
    </citation>
    <scope>NUCLEOTIDE SEQUENCE</scope>
    <source>
        <strain evidence="4">K2</strain>
    </source>
</reference>
<evidence type="ECO:0000256" key="2">
    <source>
        <dbReference type="SAM" id="MobiDB-lite"/>
    </source>
</evidence>
<dbReference type="AlphaFoldDB" id="A0AAD9VB18"/>
<evidence type="ECO:0000256" key="1">
    <source>
        <dbReference type="SAM" id="Coils"/>
    </source>
</evidence>
<evidence type="ECO:0000313" key="4">
    <source>
        <dbReference type="EMBL" id="KAK2567856.1"/>
    </source>
</evidence>
<feature type="region of interest" description="Disordered" evidence="2">
    <location>
        <begin position="524"/>
        <end position="553"/>
    </location>
</feature>
<accession>A0AAD9VB18</accession>
<keyword evidence="5" id="KW-1185">Reference proteome</keyword>
<proteinExistence type="predicted"/>
<reference evidence="4" key="2">
    <citation type="journal article" date="2023" name="Science">
        <title>Genomic signatures of disease resistance in endangered staghorn corals.</title>
        <authorList>
            <person name="Vollmer S.V."/>
            <person name="Selwyn J.D."/>
            <person name="Despard B.A."/>
            <person name="Roesel C.L."/>
        </authorList>
    </citation>
    <scope>NUCLEOTIDE SEQUENCE</scope>
    <source>
        <strain evidence="4">K2</strain>
    </source>
</reference>
<dbReference type="Pfam" id="PF21787">
    <property type="entry name" value="TNP-like_RNaseH_N"/>
    <property type="match status" value="1"/>
</dbReference>
<evidence type="ECO:0000259" key="3">
    <source>
        <dbReference type="Pfam" id="PF21787"/>
    </source>
</evidence>
<feature type="coiled-coil region" evidence="1">
    <location>
        <begin position="203"/>
        <end position="230"/>
    </location>
</feature>
<dbReference type="Proteomes" id="UP001249851">
    <property type="component" value="Unassembled WGS sequence"/>
</dbReference>
<sequence length="553" mass="62736">MSCFGIVPTCKRLVPGAIPTLNLPEKSIPSTSTSAPRRELVRHELKRKPLYTSLDYLKKKAEKLKLTGWSKSVNENNATLVLWDEIYALPKLVVTIEDSLNLTVAVYNWLLPYEHTFYSTNKRSVRHTTLSSILSSLEQFQLCDGLPDDEPFISVAVDPSSDNCFAKKSIQNSSKAKAVKEALPVPAKAPLSATSKGRLVATIQEQRVLSKQMEEKIAALETEIEKNSVAVNETVEKDLLEIFANNPNMEVTPHMKVFWEQQGKLIASPKFGRRYDPHIIRFCLSLHAKSPAAYKELQESGILVLPSQRILRDYRNFFKPKPGFNLENIERLIDLSKEYFDIQRYVVLGFDEMKIQSKLVFDKRSNELVGFVDLGEEQVNEAFCSTDELATHALVFLVRDHGLHQLPKLTMDHIDLKSFSKMKVRLAVQTRPGMYTPEQRAQMFLSTQTYKGLQITIKSVVQVTKFLLGEGCEGVLTERFCQDDEEYFGYQRAQGRRSNNPTAADFGHNDLRISVLRDIAPTAEGNVTGHHIGPRTKWYTASEEPLPKRSKKK</sequence>
<keyword evidence="1" id="KW-0175">Coiled coil</keyword>
<gene>
    <name evidence="4" type="ORF">P5673_007740</name>
</gene>